<dbReference type="AlphaFoldDB" id="A0A3L6Q3S1"/>
<comment type="caution">
    <text evidence="1">The sequence shown here is derived from an EMBL/GenBank/DDBJ whole genome shotgun (WGS) entry which is preliminary data.</text>
</comment>
<reference evidence="2" key="1">
    <citation type="journal article" date="2019" name="Nat. Commun.">
        <title>The genome of broomcorn millet.</title>
        <authorList>
            <person name="Zou C."/>
            <person name="Miki D."/>
            <person name="Li D."/>
            <person name="Tang Q."/>
            <person name="Xiao L."/>
            <person name="Rajput S."/>
            <person name="Deng P."/>
            <person name="Jia W."/>
            <person name="Huang R."/>
            <person name="Zhang M."/>
            <person name="Sun Y."/>
            <person name="Hu J."/>
            <person name="Fu X."/>
            <person name="Schnable P.S."/>
            <person name="Li F."/>
            <person name="Zhang H."/>
            <person name="Feng B."/>
            <person name="Zhu X."/>
            <person name="Liu R."/>
            <person name="Schnable J.C."/>
            <person name="Zhu J.-K."/>
            <person name="Zhang H."/>
        </authorList>
    </citation>
    <scope>NUCLEOTIDE SEQUENCE [LARGE SCALE GENOMIC DNA]</scope>
</reference>
<keyword evidence="2" id="KW-1185">Reference proteome</keyword>
<evidence type="ECO:0000313" key="1">
    <source>
        <dbReference type="EMBL" id="RLM69656.1"/>
    </source>
</evidence>
<protein>
    <submittedName>
        <fullName evidence="1">Uncharacterized protein</fullName>
    </submittedName>
</protein>
<gene>
    <name evidence="1" type="ORF">C2845_PM17G08920</name>
</gene>
<name>A0A3L6Q3S1_PANMI</name>
<accession>A0A3L6Q3S1</accession>
<sequence length="50" mass="5820">MTRIQALKEKNVTGESVNQIINTQHKHEAALKKTKELTTQKEKYARLKKL</sequence>
<dbReference type="EMBL" id="PQIB02000014">
    <property type="protein sequence ID" value="RLM69656.1"/>
    <property type="molecule type" value="Genomic_DNA"/>
</dbReference>
<proteinExistence type="predicted"/>
<organism evidence="1 2">
    <name type="scientific">Panicum miliaceum</name>
    <name type="common">Proso millet</name>
    <name type="synonym">Broomcorn millet</name>
    <dbReference type="NCBI Taxonomy" id="4540"/>
    <lineage>
        <taxon>Eukaryota</taxon>
        <taxon>Viridiplantae</taxon>
        <taxon>Streptophyta</taxon>
        <taxon>Embryophyta</taxon>
        <taxon>Tracheophyta</taxon>
        <taxon>Spermatophyta</taxon>
        <taxon>Magnoliopsida</taxon>
        <taxon>Liliopsida</taxon>
        <taxon>Poales</taxon>
        <taxon>Poaceae</taxon>
        <taxon>PACMAD clade</taxon>
        <taxon>Panicoideae</taxon>
        <taxon>Panicodae</taxon>
        <taxon>Paniceae</taxon>
        <taxon>Panicinae</taxon>
        <taxon>Panicum</taxon>
        <taxon>Panicum sect. Panicum</taxon>
    </lineage>
</organism>
<dbReference type="Proteomes" id="UP000275267">
    <property type="component" value="Unassembled WGS sequence"/>
</dbReference>
<evidence type="ECO:0000313" key="2">
    <source>
        <dbReference type="Proteomes" id="UP000275267"/>
    </source>
</evidence>